<protein>
    <submittedName>
        <fullName evidence="1">Uncharacterized protein</fullName>
    </submittedName>
</protein>
<reference evidence="1 2" key="2">
    <citation type="journal article" date="2019" name="G3 (Bethesda)">
        <title>Hybrid Assembly of the Genome of the Entomopathogenic Nematode Steinernema carpocapsae Identifies the X-Chromosome.</title>
        <authorList>
            <person name="Serra L."/>
            <person name="Macchietto M."/>
            <person name="Macias-Munoz A."/>
            <person name="McGill C.J."/>
            <person name="Rodriguez I.M."/>
            <person name="Rodriguez B."/>
            <person name="Murad R."/>
            <person name="Mortazavi A."/>
        </authorList>
    </citation>
    <scope>NUCLEOTIDE SEQUENCE [LARGE SCALE GENOMIC DNA]</scope>
    <source>
        <strain evidence="1 2">ALL</strain>
    </source>
</reference>
<keyword evidence="2" id="KW-1185">Reference proteome</keyword>
<dbReference type="EMBL" id="AZBU02000003">
    <property type="protein sequence ID" value="TKR88075.1"/>
    <property type="molecule type" value="Genomic_DNA"/>
</dbReference>
<proteinExistence type="predicted"/>
<evidence type="ECO:0000313" key="1">
    <source>
        <dbReference type="EMBL" id="TKR88075.1"/>
    </source>
</evidence>
<comment type="caution">
    <text evidence="1">The sequence shown here is derived from an EMBL/GenBank/DDBJ whole genome shotgun (WGS) entry which is preliminary data.</text>
</comment>
<dbReference type="Proteomes" id="UP000298663">
    <property type="component" value="Unassembled WGS sequence"/>
</dbReference>
<gene>
    <name evidence="1" type="ORF">L596_012371</name>
</gene>
<sequence>MPLFTSSSPSPHLKSDRAGVLINRNLRMFFYSSPGRRVRRSNNINIPFVCHSVNCPLLSLLNLQLFSADPRPDQITVFCCLRHLRLGTVILSIAPGPQTPFPA</sequence>
<organism evidence="1 2">
    <name type="scientific">Steinernema carpocapsae</name>
    <name type="common">Entomopathogenic nematode</name>
    <dbReference type="NCBI Taxonomy" id="34508"/>
    <lineage>
        <taxon>Eukaryota</taxon>
        <taxon>Metazoa</taxon>
        <taxon>Ecdysozoa</taxon>
        <taxon>Nematoda</taxon>
        <taxon>Chromadorea</taxon>
        <taxon>Rhabditida</taxon>
        <taxon>Tylenchina</taxon>
        <taxon>Panagrolaimomorpha</taxon>
        <taxon>Strongyloidoidea</taxon>
        <taxon>Steinernematidae</taxon>
        <taxon>Steinernema</taxon>
    </lineage>
</organism>
<name>A0A4V6A4T8_STECR</name>
<accession>A0A4V6A4T8</accession>
<evidence type="ECO:0000313" key="2">
    <source>
        <dbReference type="Proteomes" id="UP000298663"/>
    </source>
</evidence>
<reference evidence="1 2" key="1">
    <citation type="journal article" date="2015" name="Genome Biol.">
        <title>Comparative genomics of Steinernema reveals deeply conserved gene regulatory networks.</title>
        <authorList>
            <person name="Dillman A.R."/>
            <person name="Macchietto M."/>
            <person name="Porter C.F."/>
            <person name="Rogers A."/>
            <person name="Williams B."/>
            <person name="Antoshechkin I."/>
            <person name="Lee M.M."/>
            <person name="Goodwin Z."/>
            <person name="Lu X."/>
            <person name="Lewis E.E."/>
            <person name="Goodrich-Blair H."/>
            <person name="Stock S.P."/>
            <person name="Adams B.J."/>
            <person name="Sternberg P.W."/>
            <person name="Mortazavi A."/>
        </authorList>
    </citation>
    <scope>NUCLEOTIDE SEQUENCE [LARGE SCALE GENOMIC DNA]</scope>
    <source>
        <strain evidence="1 2">ALL</strain>
    </source>
</reference>
<dbReference type="AlphaFoldDB" id="A0A4V6A4T8"/>